<dbReference type="EMBL" id="UOEY01000067">
    <property type="protein sequence ID" value="VAW39061.1"/>
    <property type="molecule type" value="Genomic_DNA"/>
</dbReference>
<proteinExistence type="predicted"/>
<accession>A0A3B0V856</accession>
<organism evidence="1">
    <name type="scientific">hydrothermal vent metagenome</name>
    <dbReference type="NCBI Taxonomy" id="652676"/>
    <lineage>
        <taxon>unclassified sequences</taxon>
        <taxon>metagenomes</taxon>
        <taxon>ecological metagenomes</taxon>
    </lineage>
</organism>
<protein>
    <submittedName>
        <fullName evidence="1">Uncharacterized protein</fullName>
    </submittedName>
</protein>
<gene>
    <name evidence="1" type="ORF">MNBD_DELTA04-1021</name>
</gene>
<reference evidence="1" key="1">
    <citation type="submission" date="2018-06" db="EMBL/GenBank/DDBJ databases">
        <authorList>
            <person name="Zhirakovskaya E."/>
        </authorList>
    </citation>
    <scope>NUCLEOTIDE SEQUENCE</scope>
</reference>
<evidence type="ECO:0000313" key="1">
    <source>
        <dbReference type="EMBL" id="VAW39061.1"/>
    </source>
</evidence>
<name>A0A3B0V856_9ZZZZ</name>
<sequence>MLIILVRYQLCCQRSRCAVIGRTAGRRAEDRPIRLFSKNAINSRYCMNDHLRPSRIQEKINQRLMPGIRCVQVAGMRRPGKENANNK</sequence>
<dbReference type="AlphaFoldDB" id="A0A3B0V856"/>